<proteinExistence type="predicted"/>
<sequence length="234" mass="24933">MIPIGDWVLHEACRQVQAWQTQFPAFSQLPVSVNVTSKQFSQLHLSGSISHALGASSLNASSLKLEITETCLLENTASATATLSKLGALGIQLVIDDFGTGYSSLSYLHRFPVSGLKIDHSFVNRMENKGTPETLCERIYKAQGARPPGVASSIIQAIVTLAHSLGMEVTAEGVETAQQLLQLKHLGCEQGQGYFFSQPVTSEVAEALLAANQLGEISPSRQGLVLSALSCHAA</sequence>
<evidence type="ECO:0000259" key="1">
    <source>
        <dbReference type="PROSITE" id="PS50883"/>
    </source>
</evidence>
<dbReference type="PANTHER" id="PTHR33121:SF70">
    <property type="entry name" value="SIGNALING PROTEIN YKOW"/>
    <property type="match status" value="1"/>
</dbReference>
<dbReference type="Pfam" id="PF00563">
    <property type="entry name" value="EAL"/>
    <property type="match status" value="2"/>
</dbReference>
<dbReference type="InterPro" id="IPR050706">
    <property type="entry name" value="Cyclic-di-GMP_PDE-like"/>
</dbReference>
<name>A0A6J4VJU8_9CYAN</name>
<dbReference type="PANTHER" id="PTHR33121">
    <property type="entry name" value="CYCLIC DI-GMP PHOSPHODIESTERASE PDEF"/>
    <property type="match status" value="1"/>
</dbReference>
<dbReference type="CDD" id="cd01948">
    <property type="entry name" value="EAL"/>
    <property type="match status" value="1"/>
</dbReference>
<accession>A0A6J4VJU8</accession>
<dbReference type="SMART" id="SM00052">
    <property type="entry name" value="EAL"/>
    <property type="match status" value="1"/>
</dbReference>
<dbReference type="InterPro" id="IPR001633">
    <property type="entry name" value="EAL_dom"/>
</dbReference>
<gene>
    <name evidence="2" type="ORF">AVDCRST_MAG81-3675</name>
</gene>
<dbReference type="SUPFAM" id="SSF141868">
    <property type="entry name" value="EAL domain-like"/>
    <property type="match status" value="1"/>
</dbReference>
<organism evidence="2">
    <name type="scientific">uncultured Synechococcales cyanobacterium</name>
    <dbReference type="NCBI Taxonomy" id="1936017"/>
    <lineage>
        <taxon>Bacteria</taxon>
        <taxon>Bacillati</taxon>
        <taxon>Cyanobacteriota</taxon>
        <taxon>Cyanophyceae</taxon>
        <taxon>Synechococcales</taxon>
        <taxon>environmental samples</taxon>
    </lineage>
</organism>
<feature type="domain" description="EAL" evidence="1">
    <location>
        <begin position="1"/>
        <end position="213"/>
    </location>
</feature>
<dbReference type="Gene3D" id="3.20.20.450">
    <property type="entry name" value="EAL domain"/>
    <property type="match status" value="1"/>
</dbReference>
<reference evidence="2" key="1">
    <citation type="submission" date="2020-02" db="EMBL/GenBank/DDBJ databases">
        <authorList>
            <person name="Meier V. D."/>
        </authorList>
    </citation>
    <scope>NUCLEOTIDE SEQUENCE</scope>
    <source>
        <strain evidence="2">AVDCRST_MAG81</strain>
    </source>
</reference>
<dbReference type="AlphaFoldDB" id="A0A6J4VJU8"/>
<evidence type="ECO:0000313" key="2">
    <source>
        <dbReference type="EMBL" id="CAA9581351.1"/>
    </source>
</evidence>
<dbReference type="InterPro" id="IPR035919">
    <property type="entry name" value="EAL_sf"/>
</dbReference>
<dbReference type="EMBL" id="CADCWO010000165">
    <property type="protein sequence ID" value="CAA9581351.1"/>
    <property type="molecule type" value="Genomic_DNA"/>
</dbReference>
<dbReference type="GO" id="GO:0071111">
    <property type="term" value="F:cyclic-guanylate-specific phosphodiesterase activity"/>
    <property type="evidence" value="ECO:0007669"/>
    <property type="project" value="InterPro"/>
</dbReference>
<protein>
    <submittedName>
        <fullName evidence="2">Diguanylate cyclase/phosphodiesterase (GGDEF &amp; EAL domains) with PAS/PAC sensor(S)</fullName>
    </submittedName>
</protein>
<dbReference type="PROSITE" id="PS50883">
    <property type="entry name" value="EAL"/>
    <property type="match status" value="1"/>
</dbReference>